<dbReference type="AlphaFoldDB" id="A0A1M7PEY6"/>
<dbReference type="RefSeq" id="WP_073256016.1">
    <property type="nucleotide sequence ID" value="NZ_FRCS01000003.1"/>
</dbReference>
<name>A0A1M7PEY6_9ACTN</name>
<evidence type="ECO:0000313" key="8">
    <source>
        <dbReference type="Proteomes" id="UP000184440"/>
    </source>
</evidence>
<organism evidence="7 8">
    <name type="scientific">Cryptosporangium aurantiacum</name>
    <dbReference type="NCBI Taxonomy" id="134849"/>
    <lineage>
        <taxon>Bacteria</taxon>
        <taxon>Bacillati</taxon>
        <taxon>Actinomycetota</taxon>
        <taxon>Actinomycetes</taxon>
        <taxon>Cryptosporangiales</taxon>
        <taxon>Cryptosporangiaceae</taxon>
        <taxon>Cryptosporangium</taxon>
    </lineage>
</organism>
<dbReference type="OrthoDB" id="1677778at2"/>
<evidence type="ECO:0000256" key="3">
    <source>
        <dbReference type="ARBA" id="ARBA00022679"/>
    </source>
</evidence>
<evidence type="ECO:0000256" key="4">
    <source>
        <dbReference type="ARBA" id="ARBA00047445"/>
    </source>
</evidence>
<dbReference type="SUPFAM" id="SSF51690">
    <property type="entry name" value="Nicotinate/Quinolinate PRTase C-terminal domain-like"/>
    <property type="match status" value="1"/>
</dbReference>
<dbReference type="Gene3D" id="3.20.20.70">
    <property type="entry name" value="Aldolase class I"/>
    <property type="match status" value="1"/>
</dbReference>
<comment type="similarity">
    <text evidence="1">Belongs to the NadC/ModD family.</text>
</comment>
<dbReference type="InterPro" id="IPR027277">
    <property type="entry name" value="NadC/ModD"/>
</dbReference>
<dbReference type="PANTHER" id="PTHR32179:SF3">
    <property type="entry name" value="NICOTINATE-NUCLEOTIDE PYROPHOSPHORYLASE [CARBOXYLATING]"/>
    <property type="match status" value="1"/>
</dbReference>
<sequence length="265" mass="26998">MTRSAYRALTQELLQDVPGRHRAVVSPTEPGVVAGLGHLDPGIGRGEWRIMVADGATAKAGEPLIEIVGTAGELAAAEDHVLGALGYAGGVARRCRELRSSCPTGLRIACGGWKKLPAPLKPLLRAGLDAGGVTPRLIDGEFVYVDKNVVRLLGGVEAAAAGAAKLDHGPSAVQVTSAADAVRAARAGVGIVMVDTGDLATLTAAHRELDAAGLRGTVVLAFAGGVTSDDLVAVWRAGAEVVDLGRAILDAPLWDLHVEVADPAG</sequence>
<dbReference type="STRING" id="134849.SAMN05443668_103285"/>
<dbReference type="InterPro" id="IPR037128">
    <property type="entry name" value="Quinolinate_PRibosylTase_N_sf"/>
</dbReference>
<proteinExistence type="inferred from homology"/>
<evidence type="ECO:0000259" key="5">
    <source>
        <dbReference type="Pfam" id="PF01729"/>
    </source>
</evidence>
<dbReference type="SUPFAM" id="SSF54675">
    <property type="entry name" value="Nicotinate/Quinolinate PRTase N-terminal domain-like"/>
    <property type="match status" value="1"/>
</dbReference>
<dbReference type="Pfam" id="PF01729">
    <property type="entry name" value="QRPTase_C"/>
    <property type="match status" value="1"/>
</dbReference>
<dbReference type="EMBL" id="FRCS01000003">
    <property type="protein sequence ID" value="SHN15542.1"/>
    <property type="molecule type" value="Genomic_DNA"/>
</dbReference>
<dbReference type="InterPro" id="IPR022412">
    <property type="entry name" value="Quinolinate_PRibosylTrfase_N"/>
</dbReference>
<dbReference type="Gene3D" id="3.90.1170.20">
    <property type="entry name" value="Quinolinate phosphoribosyl transferase, N-terminal domain"/>
    <property type="match status" value="1"/>
</dbReference>
<keyword evidence="3" id="KW-0808">Transferase</keyword>
<evidence type="ECO:0000313" key="7">
    <source>
        <dbReference type="EMBL" id="SHN15542.1"/>
    </source>
</evidence>
<accession>A0A1M7PEY6</accession>
<evidence type="ECO:0000256" key="1">
    <source>
        <dbReference type="ARBA" id="ARBA00009400"/>
    </source>
</evidence>
<feature type="domain" description="Quinolinate phosphoribosyl transferase C-terminal" evidence="5">
    <location>
        <begin position="126"/>
        <end position="258"/>
    </location>
</feature>
<dbReference type="GO" id="GO:0009435">
    <property type="term" value="P:NAD+ biosynthetic process"/>
    <property type="evidence" value="ECO:0007669"/>
    <property type="project" value="InterPro"/>
</dbReference>
<dbReference type="PANTHER" id="PTHR32179">
    <property type="entry name" value="NICOTINATE-NUCLEOTIDE PYROPHOSPHORYLASE [CARBOXYLATING]"/>
    <property type="match status" value="1"/>
</dbReference>
<dbReference type="GO" id="GO:0004514">
    <property type="term" value="F:nicotinate-nucleotide diphosphorylase (carboxylating) activity"/>
    <property type="evidence" value="ECO:0007669"/>
    <property type="project" value="UniProtKB-EC"/>
</dbReference>
<keyword evidence="2" id="KW-0328">Glycosyltransferase</keyword>
<protein>
    <submittedName>
        <fullName evidence="7">Nicotinate-nucleotide pyrophosphorylase (Carboxylating)</fullName>
    </submittedName>
</protein>
<dbReference type="InterPro" id="IPR036068">
    <property type="entry name" value="Nicotinate_pribotase-like_C"/>
</dbReference>
<comment type="catalytic activity">
    <reaction evidence="4">
        <text>nicotinate beta-D-ribonucleotide + CO2 + diphosphate = quinolinate + 5-phospho-alpha-D-ribose 1-diphosphate + 2 H(+)</text>
        <dbReference type="Rhea" id="RHEA:12733"/>
        <dbReference type="ChEBI" id="CHEBI:15378"/>
        <dbReference type="ChEBI" id="CHEBI:16526"/>
        <dbReference type="ChEBI" id="CHEBI:29959"/>
        <dbReference type="ChEBI" id="CHEBI:33019"/>
        <dbReference type="ChEBI" id="CHEBI:57502"/>
        <dbReference type="ChEBI" id="CHEBI:58017"/>
        <dbReference type="EC" id="2.4.2.19"/>
    </reaction>
</comment>
<reference evidence="7 8" key="1">
    <citation type="submission" date="2016-11" db="EMBL/GenBank/DDBJ databases">
        <authorList>
            <person name="Jaros S."/>
            <person name="Januszkiewicz K."/>
            <person name="Wedrychowicz H."/>
        </authorList>
    </citation>
    <scope>NUCLEOTIDE SEQUENCE [LARGE SCALE GENOMIC DNA]</scope>
    <source>
        <strain evidence="7 8">DSM 46144</strain>
    </source>
</reference>
<dbReference type="InterPro" id="IPR002638">
    <property type="entry name" value="Quinolinate_PRibosylTrfase_C"/>
</dbReference>
<dbReference type="Proteomes" id="UP000184440">
    <property type="component" value="Unassembled WGS sequence"/>
</dbReference>
<dbReference type="Pfam" id="PF02749">
    <property type="entry name" value="QRPTase_N"/>
    <property type="match status" value="1"/>
</dbReference>
<evidence type="ECO:0000259" key="6">
    <source>
        <dbReference type="Pfam" id="PF02749"/>
    </source>
</evidence>
<dbReference type="InterPro" id="IPR013785">
    <property type="entry name" value="Aldolase_TIM"/>
</dbReference>
<feature type="domain" description="Quinolinate phosphoribosyl transferase N-terminal" evidence="6">
    <location>
        <begin position="20"/>
        <end position="87"/>
    </location>
</feature>
<dbReference type="GO" id="GO:0005737">
    <property type="term" value="C:cytoplasm"/>
    <property type="evidence" value="ECO:0007669"/>
    <property type="project" value="TreeGrafter"/>
</dbReference>
<dbReference type="GO" id="GO:0034213">
    <property type="term" value="P:quinolinate catabolic process"/>
    <property type="evidence" value="ECO:0007669"/>
    <property type="project" value="TreeGrafter"/>
</dbReference>
<keyword evidence="8" id="KW-1185">Reference proteome</keyword>
<gene>
    <name evidence="7" type="ORF">SAMN05443668_103285</name>
</gene>
<evidence type="ECO:0000256" key="2">
    <source>
        <dbReference type="ARBA" id="ARBA00022676"/>
    </source>
</evidence>